<feature type="compositionally biased region" description="Polar residues" evidence="1">
    <location>
        <begin position="86"/>
        <end position="123"/>
    </location>
</feature>
<gene>
    <name evidence="2" type="primary">A01g507260.1_BraROA</name>
    <name evidence="2" type="ORF">IGI04_002814</name>
</gene>
<keyword evidence="3" id="KW-1185">Reference proteome</keyword>
<name>A0ABQ7NWM1_BRACM</name>
<comment type="caution">
    <text evidence="2">The sequence shown here is derived from an EMBL/GenBank/DDBJ whole genome shotgun (WGS) entry which is preliminary data.</text>
</comment>
<feature type="region of interest" description="Disordered" evidence="1">
    <location>
        <begin position="962"/>
        <end position="984"/>
    </location>
</feature>
<protein>
    <submittedName>
        <fullName evidence="2">Uncharacterized protein</fullName>
    </submittedName>
</protein>
<dbReference type="Proteomes" id="UP000823674">
    <property type="component" value="Chromosome A01"/>
</dbReference>
<evidence type="ECO:0000313" key="3">
    <source>
        <dbReference type="Proteomes" id="UP000823674"/>
    </source>
</evidence>
<accession>A0ABQ7NWM1</accession>
<feature type="compositionally biased region" description="Polar residues" evidence="1">
    <location>
        <begin position="360"/>
        <end position="370"/>
    </location>
</feature>
<organism evidence="2 3">
    <name type="scientific">Brassica rapa subsp. trilocularis</name>
    <dbReference type="NCBI Taxonomy" id="1813537"/>
    <lineage>
        <taxon>Eukaryota</taxon>
        <taxon>Viridiplantae</taxon>
        <taxon>Streptophyta</taxon>
        <taxon>Embryophyta</taxon>
        <taxon>Tracheophyta</taxon>
        <taxon>Spermatophyta</taxon>
        <taxon>Magnoliopsida</taxon>
        <taxon>eudicotyledons</taxon>
        <taxon>Gunneridae</taxon>
        <taxon>Pentapetalae</taxon>
        <taxon>rosids</taxon>
        <taxon>malvids</taxon>
        <taxon>Brassicales</taxon>
        <taxon>Brassicaceae</taxon>
        <taxon>Brassiceae</taxon>
        <taxon>Brassica</taxon>
    </lineage>
</organism>
<feature type="compositionally biased region" description="Basic and acidic residues" evidence="1">
    <location>
        <begin position="318"/>
        <end position="327"/>
    </location>
</feature>
<feature type="compositionally biased region" description="Acidic residues" evidence="1">
    <location>
        <begin position="372"/>
        <end position="382"/>
    </location>
</feature>
<evidence type="ECO:0000313" key="2">
    <source>
        <dbReference type="EMBL" id="KAG5415247.1"/>
    </source>
</evidence>
<evidence type="ECO:0000256" key="1">
    <source>
        <dbReference type="SAM" id="MobiDB-lite"/>
    </source>
</evidence>
<feature type="compositionally biased region" description="Polar residues" evidence="1">
    <location>
        <begin position="962"/>
        <end position="974"/>
    </location>
</feature>
<proteinExistence type="predicted"/>
<feature type="region of interest" description="Disordered" evidence="1">
    <location>
        <begin position="81"/>
        <end position="123"/>
    </location>
</feature>
<feature type="region of interest" description="Disordered" evidence="1">
    <location>
        <begin position="318"/>
        <end position="401"/>
    </location>
</feature>
<dbReference type="EMBL" id="JADBGQ010000001">
    <property type="protein sequence ID" value="KAG5415247.1"/>
    <property type="molecule type" value="Genomic_DNA"/>
</dbReference>
<reference evidence="2 3" key="1">
    <citation type="submission" date="2021-03" db="EMBL/GenBank/DDBJ databases">
        <authorList>
            <person name="King G.J."/>
            <person name="Bancroft I."/>
            <person name="Baten A."/>
            <person name="Bloomfield J."/>
            <person name="Borpatragohain P."/>
            <person name="He Z."/>
            <person name="Irish N."/>
            <person name="Irwin J."/>
            <person name="Liu K."/>
            <person name="Mauleon R.P."/>
            <person name="Moore J."/>
            <person name="Morris R."/>
            <person name="Ostergaard L."/>
            <person name="Wang B."/>
            <person name="Wells R."/>
        </authorList>
    </citation>
    <scope>NUCLEOTIDE SEQUENCE [LARGE SCALE GENOMIC DNA]</scope>
    <source>
        <strain evidence="2">R-o-18</strain>
        <tissue evidence="2">Leaf</tissue>
    </source>
</reference>
<sequence>MCIGRRPNRTIDRHSFVVDILTVETRDLACIYRYYNLQHLNSGPASNIISNQVTCMPSGTRSNKEKDLLFSVNPAHLERTIRRGQRSTSLDATISSSIDTHNQPSTDTRPSSSIDPNRSTTIDTTPRTLIDTVSSKMVNVIILTHDKNGNLYDQDGHLRNATGDIKIESSMSLGGSKWCRLMSMNSHRSIDYDEDRWTDYSSHRSTSSAESTECNAVRILTQEEFTAKHPHPPSPFYDKIDRSVEPTIDRQSESDVDRHTPHPIDRQAPLTYRVRLPSIDNDYIDIWCGVGRRMKRGCMKRSCPFGAFLRRTLKENSPETVLERNKQTECMTSRHTRNNEQGPLHQLTNVELARLERQNRQLPRPTNTNMEYESEYETEYSESIDTPTFPSIDSNDSTVTDNRNNTSLDVKQPVDHFALPNHCYPHFAFQPPSKGGRDDYSVGSWADSGFHESFAVDTVITSPNEEHTEEYDEDYWKEHVIEMSLQDERLETHKFTNTFPTSFAEVHSTSVDTHPRPAKQLLTSINTYQGTSIDIRAAAKIQEDPDGNARAIDGRILQVSREDIADILQVANGPDNLFSQQHLSRQPKGQASIDGTTETSIDRVTPTSIDKDDPTSIDRRYEFGNCAYDMYGARKFTWERRDEYGVYRDECGHARGVAGEMIPVTKDDIRKLLERASLFEESHICLPEHATSFTLTRLAPELNTKDEINEMVTGICGAQEKLGEEIKSLVEDTHQPLDRGYNELFRSMSLRQQLEKEATTSASIDAPHAPSIDVSLPTAQIPAEPQSSAQHKDEWEISYIDTRINEVYYPRNNNVDWLSTKIELLHQDLNTIRKKDQQPATSIDVCTITSLDAKISAMNERLRIYDMHDRFISPAKSASIDRLRGPWIDGKNPVELLLYTAAEVDKITSKIYTAIDTMEERLDKCSDDIYFPFDNKISGLDNHAEWLQKEVKAIQRQLAAQHQTSASIDRTQAKSLDGKSPRSTDEHIIASIDAESTPAGEQLTQKTIKSMRKELTEISAYAYDNIGWHQVSIDNIQDRLQNISNILEKMDDKWTRNDEATRSFIASWSIMCRDNPITTTVKLNDYNQALSGRQPTIRFRRPK</sequence>
<feature type="compositionally biased region" description="Polar residues" evidence="1">
    <location>
        <begin position="384"/>
        <end position="401"/>
    </location>
</feature>